<dbReference type="InterPro" id="IPR035906">
    <property type="entry name" value="MetI-like_sf"/>
</dbReference>
<dbReference type="EMBL" id="FSRE01000003">
    <property type="protein sequence ID" value="SIO05592.1"/>
    <property type="molecule type" value="Genomic_DNA"/>
</dbReference>
<dbReference type="Gene3D" id="1.10.3720.10">
    <property type="entry name" value="MetI-like"/>
    <property type="match status" value="1"/>
</dbReference>
<feature type="transmembrane region" description="Helical" evidence="10">
    <location>
        <begin position="180"/>
        <end position="201"/>
    </location>
</feature>
<name>A0A1N6GDU9_9GAMM</name>
<comment type="similarity">
    <text evidence="2 10">Belongs to the binding-protein-dependent transport system permease family. CysTW subfamily.</text>
</comment>
<accession>A0A1N6GDU9</accession>
<keyword evidence="13" id="KW-1185">Reference proteome</keyword>
<dbReference type="AlphaFoldDB" id="A0A1N6GDU9"/>
<evidence type="ECO:0000256" key="10">
    <source>
        <dbReference type="RuleBase" id="RU363043"/>
    </source>
</evidence>
<dbReference type="Proteomes" id="UP000198461">
    <property type="component" value="Unassembled WGS sequence"/>
</dbReference>
<evidence type="ECO:0000256" key="5">
    <source>
        <dbReference type="ARBA" id="ARBA00022475"/>
    </source>
</evidence>
<dbReference type="RefSeq" id="WP_074201579.1">
    <property type="nucleotide sequence ID" value="NZ_FSRE01000003.1"/>
</dbReference>
<dbReference type="InterPro" id="IPR005672">
    <property type="entry name" value="Phosphate_PstA"/>
</dbReference>
<evidence type="ECO:0000313" key="13">
    <source>
        <dbReference type="Proteomes" id="UP000198461"/>
    </source>
</evidence>
<evidence type="ECO:0000256" key="8">
    <source>
        <dbReference type="ARBA" id="ARBA00022989"/>
    </source>
</evidence>
<keyword evidence="9 10" id="KW-0472">Membrane</keyword>
<keyword evidence="8 10" id="KW-1133">Transmembrane helix</keyword>
<evidence type="ECO:0000313" key="12">
    <source>
        <dbReference type="EMBL" id="SIO05592.1"/>
    </source>
</evidence>
<dbReference type="PANTHER" id="PTHR42922:SF1">
    <property type="entry name" value="PHOSPHATE TRANSPORT SYSTEM PERMEASE PROTEIN PSTA"/>
    <property type="match status" value="1"/>
</dbReference>
<feature type="transmembrane region" description="Helical" evidence="10">
    <location>
        <begin position="246"/>
        <end position="269"/>
    </location>
</feature>
<gene>
    <name evidence="12" type="ORF">SAMN05443662_1297</name>
</gene>
<dbReference type="PROSITE" id="PS50928">
    <property type="entry name" value="ABC_TM1"/>
    <property type="match status" value="1"/>
</dbReference>
<evidence type="ECO:0000256" key="2">
    <source>
        <dbReference type="ARBA" id="ARBA00007069"/>
    </source>
</evidence>
<evidence type="ECO:0000256" key="7">
    <source>
        <dbReference type="ARBA" id="ARBA00022692"/>
    </source>
</evidence>
<dbReference type="SUPFAM" id="SSF161098">
    <property type="entry name" value="MetI-like"/>
    <property type="match status" value="1"/>
</dbReference>
<dbReference type="OrthoDB" id="9785113at2"/>
<evidence type="ECO:0000256" key="6">
    <source>
        <dbReference type="ARBA" id="ARBA00022592"/>
    </source>
</evidence>
<reference evidence="12 13" key="1">
    <citation type="submission" date="2016-11" db="EMBL/GenBank/DDBJ databases">
        <authorList>
            <person name="Jaros S."/>
            <person name="Januszkiewicz K."/>
            <person name="Wedrychowicz H."/>
        </authorList>
    </citation>
    <scope>NUCLEOTIDE SEQUENCE [LARGE SCALE GENOMIC DNA]</scope>
    <source>
        <strain evidence="12 13">DSM 17737</strain>
    </source>
</reference>
<dbReference type="Pfam" id="PF00528">
    <property type="entry name" value="BPD_transp_1"/>
    <property type="match status" value="1"/>
</dbReference>
<keyword evidence="5 10" id="KW-1003">Cell membrane</keyword>
<keyword evidence="6" id="KW-0592">Phosphate transport</keyword>
<feature type="transmembrane region" description="Helical" evidence="10">
    <location>
        <begin position="12"/>
        <end position="38"/>
    </location>
</feature>
<proteinExistence type="inferred from homology"/>
<dbReference type="GO" id="GO:0005886">
    <property type="term" value="C:plasma membrane"/>
    <property type="evidence" value="ECO:0007669"/>
    <property type="project" value="UniProtKB-SubCell"/>
</dbReference>
<evidence type="ECO:0000259" key="11">
    <source>
        <dbReference type="PROSITE" id="PS50928"/>
    </source>
</evidence>
<comment type="subcellular location">
    <subcellularLocation>
        <location evidence="10">Cell inner membrane</location>
        <topology evidence="10">Multi-pass membrane protein</topology>
    </subcellularLocation>
    <subcellularLocation>
        <location evidence="1">Cell membrane</location>
        <topology evidence="1">Multi-pass membrane protein</topology>
    </subcellularLocation>
</comment>
<dbReference type="STRING" id="364032.SAMN05443662_1297"/>
<dbReference type="NCBIfam" id="TIGR00974">
    <property type="entry name" value="3a0107s02c"/>
    <property type="match status" value="1"/>
</dbReference>
<sequence>MNLQNRRLFYNRVFSVLSIGTALLGLIFLGWIIVTLVIKGTEAMSLDLFTTDLINNGLRNLLWGQFVLSILATVLAIPIGMLAGIWLQEYGNHTKFATFIRDLSDVMMSAPSIVIGTFVYAILVVPVGHANGWAGIVALAILMLPIVVRTTDDMLGLIPRELREAGVALGIPKYRIILDIIIRGAKVGIMTGLLLAFARIVGETAPLLYTSGTSQYWTTNLNETFPSLTVSIYNLATHPQEEMVKLGWAGALILAVFVLALNIIGRYLVRKKH</sequence>
<dbReference type="GO" id="GO:0005315">
    <property type="term" value="F:phosphate transmembrane transporter activity"/>
    <property type="evidence" value="ECO:0007669"/>
    <property type="project" value="InterPro"/>
</dbReference>
<organism evidence="12 13">
    <name type="scientific">Sulfurivirga caldicuralii</name>
    <dbReference type="NCBI Taxonomy" id="364032"/>
    <lineage>
        <taxon>Bacteria</taxon>
        <taxon>Pseudomonadati</taxon>
        <taxon>Pseudomonadota</taxon>
        <taxon>Gammaproteobacteria</taxon>
        <taxon>Thiotrichales</taxon>
        <taxon>Piscirickettsiaceae</taxon>
        <taxon>Sulfurivirga</taxon>
    </lineage>
</organism>
<evidence type="ECO:0000256" key="4">
    <source>
        <dbReference type="ARBA" id="ARBA00022448"/>
    </source>
</evidence>
<dbReference type="CDD" id="cd06261">
    <property type="entry name" value="TM_PBP2"/>
    <property type="match status" value="1"/>
</dbReference>
<evidence type="ECO:0000256" key="1">
    <source>
        <dbReference type="ARBA" id="ARBA00004651"/>
    </source>
</evidence>
<dbReference type="InterPro" id="IPR000515">
    <property type="entry name" value="MetI-like"/>
</dbReference>
<evidence type="ECO:0000256" key="3">
    <source>
        <dbReference type="ARBA" id="ARBA00016864"/>
    </source>
</evidence>
<feature type="transmembrane region" description="Helical" evidence="10">
    <location>
        <begin position="108"/>
        <end position="127"/>
    </location>
</feature>
<evidence type="ECO:0000256" key="9">
    <source>
        <dbReference type="ARBA" id="ARBA00023136"/>
    </source>
</evidence>
<feature type="transmembrane region" description="Helical" evidence="10">
    <location>
        <begin position="62"/>
        <end position="87"/>
    </location>
</feature>
<protein>
    <recommendedName>
        <fullName evidence="3 10">Phosphate transport system permease protein PstA</fullName>
    </recommendedName>
</protein>
<feature type="domain" description="ABC transmembrane type-1" evidence="11">
    <location>
        <begin position="62"/>
        <end position="265"/>
    </location>
</feature>
<dbReference type="InterPro" id="IPR051408">
    <property type="entry name" value="Phosphate_transprt_permease"/>
</dbReference>
<feature type="transmembrane region" description="Helical" evidence="10">
    <location>
        <begin position="133"/>
        <end position="151"/>
    </location>
</feature>
<keyword evidence="4" id="KW-0813">Transport</keyword>
<dbReference type="GO" id="GO:0035435">
    <property type="term" value="P:phosphate ion transmembrane transport"/>
    <property type="evidence" value="ECO:0007669"/>
    <property type="project" value="InterPro"/>
</dbReference>
<dbReference type="PANTHER" id="PTHR42922">
    <property type="entry name" value="PHOSPHATE TRANSPORT SYSTEM PERMEASE PROTEIN PSTA"/>
    <property type="match status" value="1"/>
</dbReference>
<keyword evidence="7 10" id="KW-0812">Transmembrane</keyword>